<gene>
    <name evidence="1" type="ORF">BDN70DRAFT_883663</name>
</gene>
<organism evidence="1 2">
    <name type="scientific">Pholiota conissans</name>
    <dbReference type="NCBI Taxonomy" id="109636"/>
    <lineage>
        <taxon>Eukaryota</taxon>
        <taxon>Fungi</taxon>
        <taxon>Dikarya</taxon>
        <taxon>Basidiomycota</taxon>
        <taxon>Agaricomycotina</taxon>
        <taxon>Agaricomycetes</taxon>
        <taxon>Agaricomycetidae</taxon>
        <taxon>Agaricales</taxon>
        <taxon>Agaricineae</taxon>
        <taxon>Strophariaceae</taxon>
        <taxon>Pholiota</taxon>
    </lineage>
</organism>
<dbReference type="AlphaFoldDB" id="A0A9P6CWQ2"/>
<protein>
    <submittedName>
        <fullName evidence="1">Uncharacterized protein</fullName>
    </submittedName>
</protein>
<evidence type="ECO:0000313" key="2">
    <source>
        <dbReference type="Proteomes" id="UP000807469"/>
    </source>
</evidence>
<dbReference type="EMBL" id="MU155331">
    <property type="protein sequence ID" value="KAF9475464.1"/>
    <property type="molecule type" value="Genomic_DNA"/>
</dbReference>
<name>A0A9P6CWQ2_9AGAR</name>
<comment type="caution">
    <text evidence="1">The sequence shown here is derived from an EMBL/GenBank/DDBJ whole genome shotgun (WGS) entry which is preliminary data.</text>
</comment>
<reference evidence="1" key="1">
    <citation type="submission" date="2020-11" db="EMBL/GenBank/DDBJ databases">
        <authorList>
            <consortium name="DOE Joint Genome Institute"/>
            <person name="Ahrendt S."/>
            <person name="Riley R."/>
            <person name="Andreopoulos W."/>
            <person name="Labutti K."/>
            <person name="Pangilinan J."/>
            <person name="Ruiz-Duenas F.J."/>
            <person name="Barrasa J.M."/>
            <person name="Sanchez-Garcia M."/>
            <person name="Camarero S."/>
            <person name="Miyauchi S."/>
            <person name="Serrano A."/>
            <person name="Linde D."/>
            <person name="Babiker R."/>
            <person name="Drula E."/>
            <person name="Ayuso-Fernandez I."/>
            <person name="Pacheco R."/>
            <person name="Padilla G."/>
            <person name="Ferreira P."/>
            <person name="Barriuso J."/>
            <person name="Kellner H."/>
            <person name="Castanera R."/>
            <person name="Alfaro M."/>
            <person name="Ramirez L."/>
            <person name="Pisabarro A.G."/>
            <person name="Kuo A."/>
            <person name="Tritt A."/>
            <person name="Lipzen A."/>
            <person name="He G."/>
            <person name="Yan M."/>
            <person name="Ng V."/>
            <person name="Cullen D."/>
            <person name="Martin F."/>
            <person name="Rosso M.-N."/>
            <person name="Henrissat B."/>
            <person name="Hibbett D."/>
            <person name="Martinez A.T."/>
            <person name="Grigoriev I.V."/>
        </authorList>
    </citation>
    <scope>NUCLEOTIDE SEQUENCE</scope>
    <source>
        <strain evidence="1">CIRM-BRFM 674</strain>
    </source>
</reference>
<dbReference type="Proteomes" id="UP000807469">
    <property type="component" value="Unassembled WGS sequence"/>
</dbReference>
<proteinExistence type="predicted"/>
<keyword evidence="2" id="KW-1185">Reference proteome</keyword>
<accession>A0A9P6CWQ2</accession>
<sequence>MLQTLCKFIIPIVQTLRGQAMMSADNIPLGPEAYEFVAELEKFVHALGIRSQQMTKVVEAKRRPLKDPVDYFEEIKWFWKLPEDSVTLHASTSIKYTLTRSSRLQDDLQKLHDNIIDSAPCCSNEWEKVSITILQDTQESRRGSRSHLPWRKQANETRMEMGARIIM</sequence>
<evidence type="ECO:0000313" key="1">
    <source>
        <dbReference type="EMBL" id="KAF9475464.1"/>
    </source>
</evidence>